<evidence type="ECO:0000313" key="2">
    <source>
        <dbReference type="EMBL" id="TYB37293.1"/>
    </source>
</evidence>
<dbReference type="InterPro" id="IPR003731">
    <property type="entry name" value="Di-Nase_FeMo-co_biosynth"/>
</dbReference>
<dbReference type="AlphaFoldDB" id="A0A5D0MYR3"/>
<protein>
    <recommendedName>
        <fullName evidence="1">Dinitrogenase iron-molybdenum cofactor biosynthesis domain-containing protein</fullName>
    </recommendedName>
</protein>
<dbReference type="PANTHER" id="PTHR42983:SF1">
    <property type="entry name" value="IRON-MOLYBDENUM PROTEIN"/>
    <property type="match status" value="1"/>
</dbReference>
<organism evidence="2 3">
    <name type="scientific">Flexistipes sinusarabici</name>
    <dbReference type="NCBI Taxonomy" id="2352"/>
    <lineage>
        <taxon>Bacteria</taxon>
        <taxon>Pseudomonadati</taxon>
        <taxon>Deferribacterota</taxon>
        <taxon>Deferribacteres</taxon>
        <taxon>Deferribacterales</taxon>
        <taxon>Flexistipitaceae</taxon>
        <taxon>Flexistipes</taxon>
    </lineage>
</organism>
<dbReference type="SUPFAM" id="SSF53146">
    <property type="entry name" value="Nitrogenase accessory factor-like"/>
    <property type="match status" value="1"/>
</dbReference>
<sequence length="114" mass="12576">IAMPMISEEQISDHFGHSKMFLIAEVNEDEIQDLKYYDAPEHEFGSLPMWLISMGVDVLLCKGLGQKAVEILNSRNVQVFANVIDSNPVKAIKSYLEGNLGKSDAFCSGSGNCH</sequence>
<feature type="non-terminal residue" evidence="2">
    <location>
        <position position="1"/>
    </location>
</feature>
<reference evidence="2 3" key="1">
    <citation type="submission" date="2019-08" db="EMBL/GenBank/DDBJ databases">
        <title>Genomic characterization of a novel candidate phylum (ARYD3) from a high temperature, high salinity tertiary oil reservoir in north central Oklahoma, USA.</title>
        <authorList>
            <person name="Youssef N.H."/>
            <person name="Yadav A."/>
            <person name="Elshahed M.S."/>
        </authorList>
    </citation>
    <scope>NUCLEOTIDE SEQUENCE [LARGE SCALE GENOMIC DNA]</scope>
    <source>
        <strain evidence="2">ARYD1</strain>
    </source>
</reference>
<dbReference type="PANTHER" id="PTHR42983">
    <property type="entry name" value="DINITROGENASE IRON-MOLYBDENUM COFACTOR PROTEIN-RELATED"/>
    <property type="match status" value="1"/>
</dbReference>
<comment type="caution">
    <text evidence="2">The sequence shown here is derived from an EMBL/GenBank/DDBJ whole genome shotgun (WGS) entry which is preliminary data.</text>
</comment>
<dbReference type="Gene3D" id="3.30.420.130">
    <property type="entry name" value="Dinitrogenase iron-molybdenum cofactor biosynthesis domain"/>
    <property type="match status" value="1"/>
</dbReference>
<dbReference type="EMBL" id="VSIV01000004">
    <property type="protein sequence ID" value="TYB37293.1"/>
    <property type="molecule type" value="Genomic_DNA"/>
</dbReference>
<evidence type="ECO:0000313" key="3">
    <source>
        <dbReference type="Proteomes" id="UP000323337"/>
    </source>
</evidence>
<gene>
    <name evidence="2" type="ORF">FXF49_00060</name>
</gene>
<feature type="domain" description="Dinitrogenase iron-molybdenum cofactor biosynthesis" evidence="1">
    <location>
        <begin position="8"/>
        <end position="96"/>
    </location>
</feature>
<dbReference type="RefSeq" id="WP_303699866.1">
    <property type="nucleotide sequence ID" value="NZ_VSIV01000004.1"/>
</dbReference>
<accession>A0A5D0MYR3</accession>
<dbReference type="Pfam" id="PF02579">
    <property type="entry name" value="Nitro_FeMo-Co"/>
    <property type="match status" value="1"/>
</dbReference>
<name>A0A5D0MYR3_FLESI</name>
<dbReference type="Proteomes" id="UP000323337">
    <property type="component" value="Unassembled WGS sequence"/>
</dbReference>
<proteinExistence type="predicted"/>
<dbReference type="InterPro" id="IPR036105">
    <property type="entry name" value="DiNase_FeMo-co_biosyn_sf"/>
</dbReference>
<evidence type="ECO:0000259" key="1">
    <source>
        <dbReference type="Pfam" id="PF02579"/>
    </source>
</evidence>